<evidence type="ECO:0000259" key="2">
    <source>
        <dbReference type="PROSITE" id="PS50887"/>
    </source>
</evidence>
<dbReference type="SMART" id="SM00267">
    <property type="entry name" value="GGDEF"/>
    <property type="match status" value="1"/>
</dbReference>
<dbReference type="CDD" id="cd00130">
    <property type="entry name" value="PAS"/>
    <property type="match status" value="1"/>
</dbReference>
<feature type="domain" description="GGDEF" evidence="2">
    <location>
        <begin position="195"/>
        <end position="323"/>
    </location>
</feature>
<comment type="caution">
    <text evidence="3">The sequence shown here is derived from an EMBL/GenBank/DDBJ whole genome shotgun (WGS) entry which is preliminary data.</text>
</comment>
<dbReference type="InterPro" id="IPR050469">
    <property type="entry name" value="Diguanylate_Cyclase"/>
</dbReference>
<dbReference type="SUPFAM" id="SSF55073">
    <property type="entry name" value="Nucleotide cyclase"/>
    <property type="match status" value="1"/>
</dbReference>
<evidence type="ECO:0000313" key="3">
    <source>
        <dbReference type="EMBL" id="MFK2825929.1"/>
    </source>
</evidence>
<evidence type="ECO:0000313" key="4">
    <source>
        <dbReference type="Proteomes" id="UP001619911"/>
    </source>
</evidence>
<keyword evidence="4" id="KW-1185">Reference proteome</keyword>
<feature type="coiled-coil region" evidence="1">
    <location>
        <begin position="123"/>
        <end position="167"/>
    </location>
</feature>
<dbReference type="Gene3D" id="3.30.450.20">
    <property type="entry name" value="PAS domain"/>
    <property type="match status" value="1"/>
</dbReference>
<keyword evidence="3" id="KW-0548">Nucleotidyltransferase</keyword>
<dbReference type="InterPro" id="IPR000160">
    <property type="entry name" value="GGDEF_dom"/>
</dbReference>
<dbReference type="EC" id="2.7.7.65" evidence="3"/>
<dbReference type="PROSITE" id="PS50887">
    <property type="entry name" value="GGDEF"/>
    <property type="match status" value="1"/>
</dbReference>
<dbReference type="Pfam" id="PF00990">
    <property type="entry name" value="GGDEF"/>
    <property type="match status" value="1"/>
</dbReference>
<dbReference type="RefSeq" id="WP_404316804.1">
    <property type="nucleotide sequence ID" value="NZ_JAUIYO010000006.1"/>
</dbReference>
<dbReference type="Gene3D" id="3.30.70.270">
    <property type="match status" value="1"/>
</dbReference>
<dbReference type="InterPro" id="IPR043128">
    <property type="entry name" value="Rev_trsase/Diguanyl_cyclase"/>
</dbReference>
<sequence>MDEQLNYAPCGYLSLNDDGTILSINKTLLNLLGYDHYMLRGQHISKILTVPGRSFYQLYFFPMIQLHNKVEEMYLTLKSKTNHDIPVLVNASRKEREGTIVNDCVFIPMRQRYEYEQALLAAKKAAEETNRIKKKAIADMERLQNDLESKQKEMEELNAKLLLLATTDELTGLKNRRSFQDSLTANINLAAKSSQPLSLLLLDLDHFKKINDTFGHLTGDKVLEELAQILKSQCRDGDIAARYGGEEFAFIFPNMNQSESLAAAERIRSSVEHARWTITPITVSIGIATMTPGDTESTLQSKADRALYSSKHHGRNRVTHFTFL</sequence>
<dbReference type="SUPFAM" id="SSF55785">
    <property type="entry name" value="PYP-like sensor domain (PAS domain)"/>
    <property type="match status" value="1"/>
</dbReference>
<protein>
    <submittedName>
        <fullName evidence="3">Sensor domain-containing diguanylate cyclase</fullName>
        <ecNumber evidence="3">2.7.7.65</ecNumber>
    </submittedName>
</protein>
<dbReference type="PANTHER" id="PTHR45138">
    <property type="entry name" value="REGULATORY COMPONENTS OF SENSORY TRANSDUCTION SYSTEM"/>
    <property type="match status" value="1"/>
</dbReference>
<dbReference type="GO" id="GO:0052621">
    <property type="term" value="F:diguanylate cyclase activity"/>
    <property type="evidence" value="ECO:0007669"/>
    <property type="project" value="UniProtKB-EC"/>
</dbReference>
<dbReference type="NCBIfam" id="TIGR00229">
    <property type="entry name" value="sensory_box"/>
    <property type="match status" value="1"/>
</dbReference>
<dbReference type="InterPro" id="IPR035965">
    <property type="entry name" value="PAS-like_dom_sf"/>
</dbReference>
<keyword evidence="3" id="KW-0808">Transferase</keyword>
<dbReference type="PANTHER" id="PTHR45138:SF9">
    <property type="entry name" value="DIGUANYLATE CYCLASE DGCM-RELATED"/>
    <property type="match status" value="1"/>
</dbReference>
<accession>A0ABW8I8V7</accession>
<dbReference type="InterPro" id="IPR000014">
    <property type="entry name" value="PAS"/>
</dbReference>
<keyword evidence="1" id="KW-0175">Coiled coil</keyword>
<dbReference type="CDD" id="cd01949">
    <property type="entry name" value="GGDEF"/>
    <property type="match status" value="1"/>
</dbReference>
<reference evidence="3 4" key="1">
    <citation type="submission" date="2023-07" db="EMBL/GenBank/DDBJ databases">
        <title>Bacillus lucianemedeirus sp. nov, a new species isolated from an immunobiological production facility.</title>
        <authorList>
            <person name="Costa L.V."/>
            <person name="Miranda R.V.S.L."/>
            <person name="Brandao M.L.L."/>
            <person name="Reis C.M.F."/>
            <person name="Frazao A.M."/>
            <person name="Cruz F.V."/>
            <person name="Baio P.V.P."/>
            <person name="Veras J.F.C."/>
            <person name="Ramos J.N."/>
            <person name="Vieira V."/>
        </authorList>
    </citation>
    <scope>NUCLEOTIDE SEQUENCE [LARGE SCALE GENOMIC DNA]</scope>
    <source>
        <strain evidence="3 4">B190/17</strain>
    </source>
</reference>
<proteinExistence type="predicted"/>
<evidence type="ECO:0000256" key="1">
    <source>
        <dbReference type="SAM" id="Coils"/>
    </source>
</evidence>
<organism evidence="3 4">
    <name type="scientific">Bacillus lumedeiriae</name>
    <dbReference type="NCBI Taxonomy" id="3058829"/>
    <lineage>
        <taxon>Bacteria</taxon>
        <taxon>Bacillati</taxon>
        <taxon>Bacillota</taxon>
        <taxon>Bacilli</taxon>
        <taxon>Bacillales</taxon>
        <taxon>Bacillaceae</taxon>
        <taxon>Bacillus</taxon>
    </lineage>
</organism>
<dbReference type="InterPro" id="IPR029787">
    <property type="entry name" value="Nucleotide_cyclase"/>
</dbReference>
<gene>
    <name evidence="3" type="ORF">QYG89_09670</name>
</gene>
<dbReference type="Pfam" id="PF13426">
    <property type="entry name" value="PAS_9"/>
    <property type="match status" value="1"/>
</dbReference>
<name>A0ABW8I8V7_9BACI</name>
<dbReference type="EMBL" id="JAUIYO010000006">
    <property type="protein sequence ID" value="MFK2825929.1"/>
    <property type="molecule type" value="Genomic_DNA"/>
</dbReference>
<dbReference type="Proteomes" id="UP001619911">
    <property type="component" value="Unassembled WGS sequence"/>
</dbReference>
<dbReference type="NCBIfam" id="TIGR00254">
    <property type="entry name" value="GGDEF"/>
    <property type="match status" value="1"/>
</dbReference>